<evidence type="ECO:0000256" key="2">
    <source>
        <dbReference type="ARBA" id="ARBA00023008"/>
    </source>
</evidence>
<dbReference type="Proteomes" id="UP001294412">
    <property type="component" value="Unassembled WGS sequence"/>
</dbReference>
<name>A0ABU5I222_9HYPH</name>
<dbReference type="InterPro" id="IPR003782">
    <property type="entry name" value="SCO1/SenC"/>
</dbReference>
<protein>
    <submittedName>
        <fullName evidence="4">SCO family protein</fullName>
    </submittedName>
</protein>
<dbReference type="Gene3D" id="3.40.30.10">
    <property type="entry name" value="Glutaredoxin"/>
    <property type="match status" value="1"/>
</dbReference>
<dbReference type="InterPro" id="IPR036249">
    <property type="entry name" value="Thioredoxin-like_sf"/>
</dbReference>
<dbReference type="SUPFAM" id="SSF52833">
    <property type="entry name" value="Thioredoxin-like"/>
    <property type="match status" value="1"/>
</dbReference>
<sequence length="197" mass="21231">MKAFRIALWVAAALLAGATAAIFWSMQGTDPRAFASDEPYGAPFRLVDQNGEAVTEAALRGRPSAVFFGFTHCPEVCPTTLYELAGFQEEIEASGAEPFRIVFVTVDPTRDTPQILKDYVGALSEDALALTGEPDQVADMLKGWGVYAEKADDSENYNMNHTATTFLIDAEGRLQGTLGYGEDPATAKAKLERLSGV</sequence>
<comment type="similarity">
    <text evidence="1">Belongs to the SCO1/2 family.</text>
</comment>
<dbReference type="PANTHER" id="PTHR12151:SF25">
    <property type="entry name" value="LINALOOL DEHYDRATASE_ISOMERASE DOMAIN-CONTAINING PROTEIN"/>
    <property type="match status" value="1"/>
</dbReference>
<evidence type="ECO:0000259" key="3">
    <source>
        <dbReference type="PROSITE" id="PS51352"/>
    </source>
</evidence>
<organism evidence="4 5">
    <name type="scientific">Fulvimarina uroteuthidis</name>
    <dbReference type="NCBI Taxonomy" id="3098149"/>
    <lineage>
        <taxon>Bacteria</taxon>
        <taxon>Pseudomonadati</taxon>
        <taxon>Pseudomonadota</taxon>
        <taxon>Alphaproteobacteria</taxon>
        <taxon>Hyphomicrobiales</taxon>
        <taxon>Aurantimonadaceae</taxon>
        <taxon>Fulvimarina</taxon>
    </lineage>
</organism>
<dbReference type="PANTHER" id="PTHR12151">
    <property type="entry name" value="ELECTRON TRANSPORT PROTIN SCO1/SENC FAMILY MEMBER"/>
    <property type="match status" value="1"/>
</dbReference>
<gene>
    <name evidence="4" type="ORF">U0C82_03430</name>
</gene>
<keyword evidence="2" id="KW-0186">Copper</keyword>
<dbReference type="RefSeq" id="WP_322185647.1">
    <property type="nucleotide sequence ID" value="NZ_JAXLPB010000001.1"/>
</dbReference>
<dbReference type="Pfam" id="PF02630">
    <property type="entry name" value="SCO1-SenC"/>
    <property type="match status" value="1"/>
</dbReference>
<dbReference type="CDD" id="cd02968">
    <property type="entry name" value="SCO"/>
    <property type="match status" value="1"/>
</dbReference>
<keyword evidence="5" id="KW-1185">Reference proteome</keyword>
<evidence type="ECO:0000313" key="5">
    <source>
        <dbReference type="Proteomes" id="UP001294412"/>
    </source>
</evidence>
<dbReference type="InterPro" id="IPR013766">
    <property type="entry name" value="Thioredoxin_domain"/>
</dbReference>
<feature type="domain" description="Thioredoxin" evidence="3">
    <location>
        <begin position="14"/>
        <end position="196"/>
    </location>
</feature>
<evidence type="ECO:0000256" key="1">
    <source>
        <dbReference type="ARBA" id="ARBA00010996"/>
    </source>
</evidence>
<accession>A0ABU5I222</accession>
<dbReference type="PROSITE" id="PS51352">
    <property type="entry name" value="THIOREDOXIN_2"/>
    <property type="match status" value="1"/>
</dbReference>
<dbReference type="EMBL" id="JAXLPB010000001">
    <property type="protein sequence ID" value="MDY8108201.1"/>
    <property type="molecule type" value="Genomic_DNA"/>
</dbReference>
<comment type="caution">
    <text evidence="4">The sequence shown here is derived from an EMBL/GenBank/DDBJ whole genome shotgun (WGS) entry which is preliminary data.</text>
</comment>
<reference evidence="4 5" key="1">
    <citation type="submission" date="2023-12" db="EMBL/GenBank/DDBJ databases">
        <title>Description of Novel Strain Fulvimarina sp. 2208YS6-2-32 isolated from Uroteuthis (Photololigo) edulis.</title>
        <authorList>
            <person name="Park J.-S."/>
        </authorList>
    </citation>
    <scope>NUCLEOTIDE SEQUENCE [LARGE SCALE GENOMIC DNA]</scope>
    <source>
        <strain evidence="4 5">2208YS6-2-32</strain>
    </source>
</reference>
<evidence type="ECO:0000313" key="4">
    <source>
        <dbReference type="EMBL" id="MDY8108201.1"/>
    </source>
</evidence>
<proteinExistence type="inferred from homology"/>